<sequence>MSINDFETSEIRVFITVILFEILKGDIILDTTLRTLNISV</sequence>
<organism evidence="1 2">
    <name type="scientific">Leptospira broomii serovar Hurstbridge str. 5399</name>
    <dbReference type="NCBI Taxonomy" id="1049789"/>
    <lineage>
        <taxon>Bacteria</taxon>
        <taxon>Pseudomonadati</taxon>
        <taxon>Spirochaetota</taxon>
        <taxon>Spirochaetia</taxon>
        <taxon>Leptospirales</taxon>
        <taxon>Leptospiraceae</taxon>
        <taxon>Leptospira</taxon>
    </lineage>
</organism>
<name>T0F090_9LEPT</name>
<dbReference type="EMBL" id="AHMO02000008">
    <property type="protein sequence ID" value="EQA44560.1"/>
    <property type="molecule type" value="Genomic_DNA"/>
</dbReference>
<proteinExistence type="predicted"/>
<evidence type="ECO:0000313" key="1">
    <source>
        <dbReference type="EMBL" id="EQA44560.1"/>
    </source>
</evidence>
<keyword evidence="2" id="KW-1185">Reference proteome</keyword>
<dbReference type="AlphaFoldDB" id="T0F090"/>
<dbReference type="Proteomes" id="UP000015454">
    <property type="component" value="Unassembled WGS sequence"/>
</dbReference>
<comment type="caution">
    <text evidence="1">The sequence shown here is derived from an EMBL/GenBank/DDBJ whole genome shotgun (WGS) entry which is preliminary data.</text>
</comment>
<dbReference type="STRING" id="1049789.LEP1GSC050_1921"/>
<accession>T0F090</accession>
<reference evidence="1" key="1">
    <citation type="submission" date="2013-05" db="EMBL/GenBank/DDBJ databases">
        <authorList>
            <person name="Harkins D.M."/>
            <person name="Durkin A.S."/>
            <person name="Brinkac L.M."/>
            <person name="Haft D.H."/>
            <person name="Selengut J.D."/>
            <person name="Sanka R."/>
            <person name="DePew J."/>
            <person name="Purushe J."/>
            <person name="Hartskeerl R.A."/>
            <person name="Ahmed A."/>
            <person name="van der Linden H."/>
            <person name="Goris M.G.A."/>
            <person name="Vinetz J.M."/>
            <person name="Sutton G.G."/>
            <person name="Nierman W.C."/>
            <person name="Fouts D.E."/>
        </authorList>
    </citation>
    <scope>NUCLEOTIDE SEQUENCE [LARGE SCALE GENOMIC DNA]</scope>
    <source>
        <strain evidence="1">5399</strain>
    </source>
</reference>
<protein>
    <submittedName>
        <fullName evidence="1">Uncharacterized protein</fullName>
    </submittedName>
</protein>
<gene>
    <name evidence="1" type="ORF">LEP1GSC050_1921</name>
</gene>
<evidence type="ECO:0000313" key="2">
    <source>
        <dbReference type="Proteomes" id="UP000015454"/>
    </source>
</evidence>